<comment type="caution">
    <text evidence="1">The sequence shown here is derived from an EMBL/GenBank/DDBJ whole genome shotgun (WGS) entry which is preliminary data.</text>
</comment>
<accession>A0A542ETU7</accession>
<dbReference type="Proteomes" id="UP000316298">
    <property type="component" value="Unassembled WGS sequence"/>
</dbReference>
<name>A0A542ETU7_9ACTN</name>
<evidence type="ECO:0000313" key="2">
    <source>
        <dbReference type="Proteomes" id="UP000316298"/>
    </source>
</evidence>
<dbReference type="AlphaFoldDB" id="A0A542ETU7"/>
<gene>
    <name evidence="1" type="ORF">FB475_2889</name>
</gene>
<proteinExistence type="predicted"/>
<sequence>MVIRVNDELITEEVDGMGMHPFDLLVPANLLAAAGRVVIGRCSCGSAGCGSTEAEVSRVDGVVHWDWSGDAPMEHGVSFDAAQYDVEVERLGNDQGWERTVDIGEVDIAGLELSWAGVDYRDPRKLLVALHADEEQFHIFLRFPIDADPDDVRRTLRQPPRSWQATYHSLVVGRRGRPSMAGWRWRSEDAWG</sequence>
<evidence type="ECO:0000313" key="1">
    <source>
        <dbReference type="EMBL" id="TQJ18740.1"/>
    </source>
</evidence>
<keyword evidence="2" id="KW-1185">Reference proteome</keyword>
<reference evidence="1 2" key="1">
    <citation type="submission" date="2019-06" db="EMBL/GenBank/DDBJ databases">
        <title>Sequencing the genomes of 1000 actinobacteria strains.</title>
        <authorList>
            <person name="Klenk H.-P."/>
        </authorList>
    </citation>
    <scope>NUCLEOTIDE SEQUENCE [LARGE SCALE GENOMIC DNA]</scope>
    <source>
        <strain evidence="1 2">DSM 17305</strain>
    </source>
</reference>
<organism evidence="1 2">
    <name type="scientific">Kribbella jejuensis</name>
    <dbReference type="NCBI Taxonomy" id="236068"/>
    <lineage>
        <taxon>Bacteria</taxon>
        <taxon>Bacillati</taxon>
        <taxon>Actinomycetota</taxon>
        <taxon>Actinomycetes</taxon>
        <taxon>Propionibacteriales</taxon>
        <taxon>Kribbellaceae</taxon>
        <taxon>Kribbella</taxon>
    </lineage>
</organism>
<dbReference type="EMBL" id="VFMM01000001">
    <property type="protein sequence ID" value="TQJ18740.1"/>
    <property type="molecule type" value="Genomic_DNA"/>
</dbReference>
<protein>
    <submittedName>
        <fullName evidence="1">Uncharacterized protein</fullName>
    </submittedName>
</protein>